<evidence type="ECO:0000256" key="4">
    <source>
        <dbReference type="ARBA" id="ARBA00004931"/>
    </source>
</evidence>
<keyword evidence="10" id="KW-0028">Amino-acid biosynthesis</keyword>
<comment type="cofactor">
    <cofactor evidence="1 15">
        <name>pyridoxal 5'-phosphate</name>
        <dbReference type="ChEBI" id="CHEBI:597326"/>
    </cofactor>
</comment>
<dbReference type="InterPro" id="IPR043132">
    <property type="entry name" value="BCAT-like_C"/>
</dbReference>
<comment type="similarity">
    <text evidence="6 14">Belongs to the class-IV pyridoxal-phosphate-dependent aminotransferase family.</text>
</comment>
<protein>
    <recommendedName>
        <fullName evidence="8">Probable branched-chain-amino-acid aminotransferase</fullName>
        <ecNumber evidence="7">2.6.1.42</ecNumber>
    </recommendedName>
</protein>
<comment type="pathway">
    <text evidence="4">Amino-acid biosynthesis; L-valine biosynthesis; L-valine from pyruvate: step 4/4.</text>
</comment>
<dbReference type="EC" id="2.6.1.42" evidence="7"/>
<sequence length="213" mass="23919">MESTLRDQAPSDLRVFETMLWTPTMGIPRLDLHLARLERGCNALGIKAGNIKSILDVIKARQAQRLRLSVGFENDVKIETWDVKSLPKETVWRIAIADERVRSDDPWLQIKTTKRELYNQLRAELPEGIDEVIVLNERGEVCEGTITNVFVEKGEGLLTPPVTSGLLPGILREELLREGQAREEIVLVEDLANADTLFVGNSLRGLIKAELVV</sequence>
<dbReference type="PANTHER" id="PTHR42743:SF11">
    <property type="entry name" value="AMINODEOXYCHORISMATE LYASE"/>
    <property type="match status" value="1"/>
</dbReference>
<comment type="catalytic activity">
    <reaction evidence="13">
        <text>L-leucine + 2-oxoglutarate = 4-methyl-2-oxopentanoate + L-glutamate</text>
        <dbReference type="Rhea" id="RHEA:18321"/>
        <dbReference type="ChEBI" id="CHEBI:16810"/>
        <dbReference type="ChEBI" id="CHEBI:17865"/>
        <dbReference type="ChEBI" id="CHEBI:29985"/>
        <dbReference type="ChEBI" id="CHEBI:57427"/>
        <dbReference type="EC" id="2.6.1.42"/>
    </reaction>
</comment>
<evidence type="ECO:0000256" key="9">
    <source>
        <dbReference type="ARBA" id="ARBA00022898"/>
    </source>
</evidence>
<evidence type="ECO:0000256" key="12">
    <source>
        <dbReference type="ARBA" id="ARBA00048798"/>
    </source>
</evidence>
<evidence type="ECO:0000256" key="7">
    <source>
        <dbReference type="ARBA" id="ARBA00013053"/>
    </source>
</evidence>
<dbReference type="Proteomes" id="UP001161405">
    <property type="component" value="Unassembled WGS sequence"/>
</dbReference>
<dbReference type="InterPro" id="IPR018300">
    <property type="entry name" value="Aminotrans_IV_CS"/>
</dbReference>
<keyword evidence="17" id="KW-1185">Reference proteome</keyword>
<dbReference type="EMBL" id="BSNI01000005">
    <property type="protein sequence ID" value="GLQ19034.1"/>
    <property type="molecule type" value="Genomic_DNA"/>
</dbReference>
<keyword evidence="10" id="KW-0100">Branched-chain amino acid biosynthesis</keyword>
<dbReference type="Gene3D" id="3.30.470.10">
    <property type="match status" value="1"/>
</dbReference>
<organism evidence="16 17">
    <name type="scientific">Maritalea porphyrae</name>
    <dbReference type="NCBI Taxonomy" id="880732"/>
    <lineage>
        <taxon>Bacteria</taxon>
        <taxon>Pseudomonadati</taxon>
        <taxon>Pseudomonadota</taxon>
        <taxon>Alphaproteobacteria</taxon>
        <taxon>Hyphomicrobiales</taxon>
        <taxon>Devosiaceae</taxon>
        <taxon>Maritalea</taxon>
    </lineage>
</organism>
<dbReference type="PROSITE" id="PS00770">
    <property type="entry name" value="AA_TRANSFER_CLASS_4"/>
    <property type="match status" value="1"/>
</dbReference>
<evidence type="ECO:0000313" key="17">
    <source>
        <dbReference type="Proteomes" id="UP001161405"/>
    </source>
</evidence>
<dbReference type="RefSeq" id="WP_284366342.1">
    <property type="nucleotide sequence ID" value="NZ_BSNI01000005.1"/>
</dbReference>
<evidence type="ECO:0000256" key="8">
    <source>
        <dbReference type="ARBA" id="ARBA00014472"/>
    </source>
</evidence>
<evidence type="ECO:0000256" key="2">
    <source>
        <dbReference type="ARBA" id="ARBA00003109"/>
    </source>
</evidence>
<comment type="pathway">
    <text evidence="3">Amino-acid biosynthesis; L-isoleucine biosynthesis; L-isoleucine from 2-oxobutanoate: step 4/4.</text>
</comment>
<gene>
    <name evidence="16" type="ORF">GCM10007879_32830</name>
</gene>
<evidence type="ECO:0000256" key="14">
    <source>
        <dbReference type="RuleBase" id="RU004106"/>
    </source>
</evidence>
<dbReference type="NCBIfam" id="NF005731">
    <property type="entry name" value="PRK07546.1-5"/>
    <property type="match status" value="1"/>
</dbReference>
<name>A0ABQ5UXB1_9HYPH</name>
<reference evidence="16" key="1">
    <citation type="journal article" date="2014" name="Int. J. Syst. Evol. Microbiol.">
        <title>Complete genome of a new Firmicutes species belonging to the dominant human colonic microbiota ('Ruminococcus bicirculans') reveals two chromosomes and a selective capacity to utilize plant glucans.</title>
        <authorList>
            <consortium name="NISC Comparative Sequencing Program"/>
            <person name="Wegmann U."/>
            <person name="Louis P."/>
            <person name="Goesmann A."/>
            <person name="Henrissat B."/>
            <person name="Duncan S.H."/>
            <person name="Flint H.J."/>
        </authorList>
    </citation>
    <scope>NUCLEOTIDE SEQUENCE</scope>
    <source>
        <strain evidence="16">NBRC 107169</strain>
    </source>
</reference>
<dbReference type="InterPro" id="IPR043131">
    <property type="entry name" value="BCAT-like_N"/>
</dbReference>
<comment type="caution">
    <text evidence="16">The sequence shown here is derived from an EMBL/GenBank/DDBJ whole genome shotgun (WGS) entry which is preliminary data.</text>
</comment>
<evidence type="ECO:0000256" key="5">
    <source>
        <dbReference type="ARBA" id="ARBA00005072"/>
    </source>
</evidence>
<evidence type="ECO:0000256" key="1">
    <source>
        <dbReference type="ARBA" id="ARBA00001933"/>
    </source>
</evidence>
<dbReference type="InterPro" id="IPR036038">
    <property type="entry name" value="Aminotransferase-like"/>
</dbReference>
<evidence type="ECO:0000256" key="15">
    <source>
        <dbReference type="RuleBase" id="RU004516"/>
    </source>
</evidence>
<proteinExistence type="inferred from homology"/>
<evidence type="ECO:0000256" key="10">
    <source>
        <dbReference type="ARBA" id="ARBA00023304"/>
    </source>
</evidence>
<evidence type="ECO:0000256" key="3">
    <source>
        <dbReference type="ARBA" id="ARBA00004824"/>
    </source>
</evidence>
<reference evidence="16" key="2">
    <citation type="submission" date="2023-01" db="EMBL/GenBank/DDBJ databases">
        <title>Draft genome sequence of Maritalea porphyrae strain NBRC 107169.</title>
        <authorList>
            <person name="Sun Q."/>
            <person name="Mori K."/>
        </authorList>
    </citation>
    <scope>NUCLEOTIDE SEQUENCE</scope>
    <source>
        <strain evidence="16">NBRC 107169</strain>
    </source>
</reference>
<comment type="pathway">
    <text evidence="5">Amino-acid biosynthesis; L-leucine biosynthesis; L-leucine from 3-methyl-2-oxobutanoate: step 4/4.</text>
</comment>
<dbReference type="PANTHER" id="PTHR42743">
    <property type="entry name" value="AMINO-ACID AMINOTRANSFERASE"/>
    <property type="match status" value="1"/>
</dbReference>
<dbReference type="Pfam" id="PF01063">
    <property type="entry name" value="Aminotran_4"/>
    <property type="match status" value="1"/>
</dbReference>
<evidence type="ECO:0000256" key="13">
    <source>
        <dbReference type="ARBA" id="ARBA00049229"/>
    </source>
</evidence>
<accession>A0ABQ5UXB1</accession>
<dbReference type="SUPFAM" id="SSF56752">
    <property type="entry name" value="D-aminoacid aminotransferase-like PLP-dependent enzymes"/>
    <property type="match status" value="1"/>
</dbReference>
<dbReference type="NCBIfam" id="NF005729">
    <property type="entry name" value="PRK07546.1-3"/>
    <property type="match status" value="1"/>
</dbReference>
<dbReference type="InterPro" id="IPR001544">
    <property type="entry name" value="Aminotrans_IV"/>
</dbReference>
<evidence type="ECO:0000256" key="6">
    <source>
        <dbReference type="ARBA" id="ARBA00009320"/>
    </source>
</evidence>
<dbReference type="Gene3D" id="3.20.10.10">
    <property type="entry name" value="D-amino Acid Aminotransferase, subunit A, domain 2"/>
    <property type="match status" value="1"/>
</dbReference>
<evidence type="ECO:0000256" key="11">
    <source>
        <dbReference type="ARBA" id="ARBA00048212"/>
    </source>
</evidence>
<comment type="function">
    <text evidence="2">Acts on leucine, isoleucine and valine.</text>
</comment>
<keyword evidence="9 15" id="KW-0663">Pyridoxal phosphate</keyword>
<dbReference type="InterPro" id="IPR050571">
    <property type="entry name" value="Class-IV_PLP-Dep_Aminotrnsfr"/>
</dbReference>
<comment type="catalytic activity">
    <reaction evidence="12">
        <text>L-isoleucine + 2-oxoglutarate = (S)-3-methyl-2-oxopentanoate + L-glutamate</text>
        <dbReference type="Rhea" id="RHEA:24801"/>
        <dbReference type="ChEBI" id="CHEBI:16810"/>
        <dbReference type="ChEBI" id="CHEBI:29985"/>
        <dbReference type="ChEBI" id="CHEBI:35146"/>
        <dbReference type="ChEBI" id="CHEBI:58045"/>
        <dbReference type="EC" id="2.6.1.42"/>
    </reaction>
</comment>
<evidence type="ECO:0000313" key="16">
    <source>
        <dbReference type="EMBL" id="GLQ19034.1"/>
    </source>
</evidence>
<comment type="catalytic activity">
    <reaction evidence="11">
        <text>L-valine + 2-oxoglutarate = 3-methyl-2-oxobutanoate + L-glutamate</text>
        <dbReference type="Rhea" id="RHEA:24813"/>
        <dbReference type="ChEBI" id="CHEBI:11851"/>
        <dbReference type="ChEBI" id="CHEBI:16810"/>
        <dbReference type="ChEBI" id="CHEBI:29985"/>
        <dbReference type="ChEBI" id="CHEBI:57762"/>
        <dbReference type="EC" id="2.6.1.42"/>
    </reaction>
</comment>